<name>A0A8K0VTF6_9PLEO</name>
<proteinExistence type="predicted"/>
<dbReference type="Proteomes" id="UP000813461">
    <property type="component" value="Unassembled WGS sequence"/>
</dbReference>
<feature type="compositionally biased region" description="Basic and acidic residues" evidence="2">
    <location>
        <begin position="424"/>
        <end position="436"/>
    </location>
</feature>
<feature type="compositionally biased region" description="Polar residues" evidence="2">
    <location>
        <begin position="565"/>
        <end position="579"/>
    </location>
</feature>
<feature type="compositionally biased region" description="Basic residues" evidence="2">
    <location>
        <begin position="288"/>
        <end position="298"/>
    </location>
</feature>
<keyword evidence="1" id="KW-0175">Coiled coil</keyword>
<evidence type="ECO:0000256" key="2">
    <source>
        <dbReference type="SAM" id="MobiDB-lite"/>
    </source>
</evidence>
<feature type="compositionally biased region" description="Polar residues" evidence="2">
    <location>
        <begin position="523"/>
        <end position="533"/>
    </location>
</feature>
<evidence type="ECO:0000256" key="1">
    <source>
        <dbReference type="SAM" id="Coils"/>
    </source>
</evidence>
<evidence type="ECO:0000313" key="3">
    <source>
        <dbReference type="EMBL" id="KAH7074083.1"/>
    </source>
</evidence>
<feature type="compositionally biased region" description="Acidic residues" evidence="2">
    <location>
        <begin position="381"/>
        <end position="397"/>
    </location>
</feature>
<feature type="compositionally biased region" description="Basic and acidic residues" evidence="2">
    <location>
        <begin position="314"/>
        <end position="330"/>
    </location>
</feature>
<feature type="compositionally biased region" description="Basic and acidic residues" evidence="2">
    <location>
        <begin position="501"/>
        <end position="511"/>
    </location>
</feature>
<dbReference type="AlphaFoldDB" id="A0A8K0VTF6"/>
<comment type="caution">
    <text evidence="3">The sequence shown here is derived from an EMBL/GenBank/DDBJ whole genome shotgun (WGS) entry which is preliminary data.</text>
</comment>
<feature type="compositionally biased region" description="Low complexity" evidence="2">
    <location>
        <begin position="255"/>
        <end position="270"/>
    </location>
</feature>
<dbReference type="OrthoDB" id="3798058at2759"/>
<feature type="coiled-coil region" evidence="1">
    <location>
        <begin position="4"/>
        <end position="62"/>
    </location>
</feature>
<gene>
    <name evidence="3" type="ORF">FB567DRAFT_189351</name>
</gene>
<sequence>MRQLKVTQQEKMQIEAELKTMQSAARDHASLVTEIDDLHESRREQLEAMKTKNSKIAELEKALTQSDHDKRNLRTLCEQQQADILQHPSALEALRQEIEDEHHKERSNAKSAVLTARNDIQALAKDKEALQQQLEECQDKEARLSKEHAALSADRETLRTENSELQIAQQASADQILRVERDHDRKGREHEQSLEELQRKFEQADAALKEAQATLKRQEAEFRKKLDFECKKFESKIETLLVELEKSKATMATIEHQQQARQETQQHTAQSHNRDENFVSSLHDARVGNKRKKVNRHSKPVEDLDSASAALNEQRVRPAAESREQRHYTEQDQMLFGNQPQGVGDYAECSIREPVAQQVDETQQIPGMTFTFPDITRNLGSDDESPLSDVPSDDLDQLQETIRDLLPAGLSWHDSHSNGQPVSRTREAETRQRDEEGPNSDSYSTGSRDRPRSQANMASRMMPPPRKTSQRYAHRKSDGSVPQQAPGSVSIVKQHGYSTMRHRDSSPDFMHHPSSVMKHTNAESDQNTVSRNEQVSDSRELPGLVSSRKRRNPDDSSETTKKVRTSSISLQNPFYSTQPDVPRASKPRAEASRSRSSKSSSHGLMLLTRSQDESRSSSVAPDTPTPSRSSQRGVASRSRNGHFSTTRFSVAEHRRNSGSQPASSSSRQTRSRS</sequence>
<feature type="region of interest" description="Disordered" evidence="2">
    <location>
        <begin position="253"/>
        <end position="341"/>
    </location>
</feature>
<feature type="region of interest" description="Disordered" evidence="2">
    <location>
        <begin position="360"/>
        <end position="673"/>
    </location>
</feature>
<reference evidence="3" key="1">
    <citation type="journal article" date="2021" name="Nat. Commun.">
        <title>Genetic determinants of endophytism in the Arabidopsis root mycobiome.</title>
        <authorList>
            <person name="Mesny F."/>
            <person name="Miyauchi S."/>
            <person name="Thiergart T."/>
            <person name="Pickel B."/>
            <person name="Atanasova L."/>
            <person name="Karlsson M."/>
            <person name="Huettel B."/>
            <person name="Barry K.W."/>
            <person name="Haridas S."/>
            <person name="Chen C."/>
            <person name="Bauer D."/>
            <person name="Andreopoulos W."/>
            <person name="Pangilinan J."/>
            <person name="LaButti K."/>
            <person name="Riley R."/>
            <person name="Lipzen A."/>
            <person name="Clum A."/>
            <person name="Drula E."/>
            <person name="Henrissat B."/>
            <person name="Kohler A."/>
            <person name="Grigoriev I.V."/>
            <person name="Martin F.M."/>
            <person name="Hacquard S."/>
        </authorList>
    </citation>
    <scope>NUCLEOTIDE SEQUENCE</scope>
    <source>
        <strain evidence="3">MPI-SDFR-AT-0120</strain>
    </source>
</reference>
<protein>
    <submittedName>
        <fullName evidence="3">Uncharacterized protein</fullName>
    </submittedName>
</protein>
<feature type="coiled-coil region" evidence="1">
    <location>
        <begin position="113"/>
        <end position="154"/>
    </location>
</feature>
<keyword evidence="4" id="KW-1185">Reference proteome</keyword>
<dbReference type="EMBL" id="JAGMVJ010000021">
    <property type="protein sequence ID" value="KAH7074083.1"/>
    <property type="molecule type" value="Genomic_DNA"/>
</dbReference>
<accession>A0A8K0VTF6</accession>
<feature type="compositionally biased region" description="Polar residues" evidence="2">
    <location>
        <begin position="616"/>
        <end position="648"/>
    </location>
</feature>
<feature type="compositionally biased region" description="Basic and acidic residues" evidence="2">
    <location>
        <begin position="552"/>
        <end position="561"/>
    </location>
</feature>
<evidence type="ECO:0000313" key="4">
    <source>
        <dbReference type="Proteomes" id="UP000813461"/>
    </source>
</evidence>
<feature type="compositionally biased region" description="Low complexity" evidence="2">
    <location>
        <begin position="657"/>
        <end position="673"/>
    </location>
</feature>
<feature type="compositionally biased region" description="Basic and acidic residues" evidence="2">
    <location>
        <begin position="272"/>
        <end position="287"/>
    </location>
</feature>
<organism evidence="3 4">
    <name type="scientific">Paraphoma chrysanthemicola</name>
    <dbReference type="NCBI Taxonomy" id="798071"/>
    <lineage>
        <taxon>Eukaryota</taxon>
        <taxon>Fungi</taxon>
        <taxon>Dikarya</taxon>
        <taxon>Ascomycota</taxon>
        <taxon>Pezizomycotina</taxon>
        <taxon>Dothideomycetes</taxon>
        <taxon>Pleosporomycetidae</taxon>
        <taxon>Pleosporales</taxon>
        <taxon>Pleosporineae</taxon>
        <taxon>Phaeosphaeriaceae</taxon>
        <taxon>Paraphoma</taxon>
    </lineage>
</organism>